<keyword evidence="1 3" id="KW-0472">Membrane</keyword>
<dbReference type="RefSeq" id="WP_100256881.1">
    <property type="nucleotide sequence ID" value="NZ_JABBBP010000016.1"/>
</dbReference>
<evidence type="ECO:0000313" key="5">
    <source>
        <dbReference type="EMBL" id="ATX76544.1"/>
    </source>
</evidence>
<feature type="transmembrane region" description="Helical" evidence="3">
    <location>
        <begin position="21"/>
        <end position="43"/>
    </location>
</feature>
<evidence type="ECO:0000259" key="4">
    <source>
        <dbReference type="PROSITE" id="PS51123"/>
    </source>
</evidence>
<organism evidence="5 6">
    <name type="scientific">Reinekea forsetii</name>
    <dbReference type="NCBI Taxonomy" id="1336806"/>
    <lineage>
        <taxon>Bacteria</taxon>
        <taxon>Pseudomonadati</taxon>
        <taxon>Pseudomonadota</taxon>
        <taxon>Gammaproteobacteria</taxon>
        <taxon>Oceanospirillales</taxon>
        <taxon>Saccharospirillaceae</taxon>
        <taxon>Reinekea</taxon>
    </lineage>
</organism>
<dbReference type="InterPro" id="IPR036737">
    <property type="entry name" value="OmpA-like_sf"/>
</dbReference>
<accession>A0A2K8KTB7</accession>
<protein>
    <submittedName>
        <fullName evidence="5">Outer membrane protein, OmpA/MotB family</fullName>
    </submittedName>
</protein>
<dbReference type="OrthoDB" id="9815217at2"/>
<dbReference type="KEGG" id="rfo:REIFOR_01398"/>
<gene>
    <name evidence="5" type="primary">motB</name>
    <name evidence="5" type="ORF">REIFOR_01398</name>
</gene>
<dbReference type="AlphaFoldDB" id="A0A2K8KTB7"/>
<name>A0A2K8KTB7_9GAMM</name>
<dbReference type="PANTHER" id="PTHR30329:SF21">
    <property type="entry name" value="LIPOPROTEIN YIAD-RELATED"/>
    <property type="match status" value="1"/>
</dbReference>
<evidence type="ECO:0000256" key="1">
    <source>
        <dbReference type="PROSITE-ProRule" id="PRU00473"/>
    </source>
</evidence>
<keyword evidence="3" id="KW-1133">Transmembrane helix</keyword>
<dbReference type="InterPro" id="IPR006665">
    <property type="entry name" value="OmpA-like"/>
</dbReference>
<dbReference type="PANTHER" id="PTHR30329">
    <property type="entry name" value="STATOR ELEMENT OF FLAGELLAR MOTOR COMPLEX"/>
    <property type="match status" value="1"/>
</dbReference>
<dbReference type="InterPro" id="IPR050330">
    <property type="entry name" value="Bact_OuterMem_StrucFunc"/>
</dbReference>
<feature type="domain" description="OmpA-like" evidence="4">
    <location>
        <begin position="313"/>
        <end position="439"/>
    </location>
</feature>
<proteinExistence type="predicted"/>
<evidence type="ECO:0000256" key="2">
    <source>
        <dbReference type="SAM" id="Coils"/>
    </source>
</evidence>
<dbReference type="Pfam" id="PF00691">
    <property type="entry name" value="OmpA"/>
    <property type="match status" value="1"/>
</dbReference>
<dbReference type="SUPFAM" id="SSF103088">
    <property type="entry name" value="OmpA-like"/>
    <property type="match status" value="1"/>
</dbReference>
<dbReference type="Gene3D" id="3.30.1330.60">
    <property type="entry name" value="OmpA-like domain"/>
    <property type="match status" value="1"/>
</dbReference>
<feature type="coiled-coil region" evidence="2">
    <location>
        <begin position="68"/>
        <end position="165"/>
    </location>
</feature>
<keyword evidence="3" id="KW-0812">Transmembrane</keyword>
<evidence type="ECO:0000313" key="6">
    <source>
        <dbReference type="Proteomes" id="UP000229757"/>
    </source>
</evidence>
<keyword evidence="2" id="KW-0175">Coiled coil</keyword>
<dbReference type="EMBL" id="CP011797">
    <property type="protein sequence ID" value="ATX76544.1"/>
    <property type="molecule type" value="Genomic_DNA"/>
</dbReference>
<dbReference type="GO" id="GO:0016020">
    <property type="term" value="C:membrane"/>
    <property type="evidence" value="ECO:0007669"/>
    <property type="project" value="UniProtKB-UniRule"/>
</dbReference>
<reference evidence="5 6" key="1">
    <citation type="journal article" date="2017" name="Environ. Microbiol.">
        <title>Genomic and physiological analyses of 'Reinekea forsetii' reveal a versatile opportunistic lifestyle during spring algae blooms.</title>
        <authorList>
            <person name="Avci B."/>
            <person name="Hahnke R.L."/>
            <person name="Chafee M."/>
            <person name="Fischer T."/>
            <person name="Gruber-Vodicka H."/>
            <person name="Tegetmeyer H.E."/>
            <person name="Harder J."/>
            <person name="Fuchs B.M."/>
            <person name="Amann R.I."/>
            <person name="Teeling H."/>
        </authorList>
    </citation>
    <scope>NUCLEOTIDE SEQUENCE [LARGE SCALE GENOMIC DNA]</scope>
    <source>
        <strain evidence="5 6">Hel1_31_D35</strain>
    </source>
</reference>
<feature type="coiled-coil region" evidence="2">
    <location>
        <begin position="222"/>
        <end position="256"/>
    </location>
</feature>
<dbReference type="PROSITE" id="PS51123">
    <property type="entry name" value="OMPA_2"/>
    <property type="match status" value="1"/>
</dbReference>
<dbReference type="Proteomes" id="UP000229757">
    <property type="component" value="Chromosome"/>
</dbReference>
<sequence length="439" mass="49701">MLGSRRRAQTTINVWPGYVDALSALLLLVIFMLMIFTLAQVFLAQTVSDRDTELTRLNDRLAEISTALGVQEQNNEVLNERLVSLQDQYSQSLKRQEGLEEQVIVLEETVETDQGTIEIQLREKASLQQDIVTLQQLRAELELEISSLVTRLSESDQTVEKLETELVARSELVGSLRNRGQALEASLASEQERTQLAQREIKEREIRIEDLVAITSEGEEALKEEKRLSARAQADIDRLSQKIETLQEQLNQISTALALEQYVTAEQVVLLADLGERLNTALAQRVNELEQYRSDFFGRLRLALVNNSNVRIEGDRFLLPSELFFGSASATLGIEGQRELNKLARILVEVANDIPSDINWILRIDGHTDQLPINTERFPSNWELSTARAVSVVRYLAAQGIPQERMAATGFGEHHPIDANFTDEAFRNNRRIEVKLTNR</sequence>
<evidence type="ECO:0000256" key="3">
    <source>
        <dbReference type="SAM" id="Phobius"/>
    </source>
</evidence>
<dbReference type="CDD" id="cd07185">
    <property type="entry name" value="OmpA_C-like"/>
    <property type="match status" value="1"/>
</dbReference>
<keyword evidence="6" id="KW-1185">Reference proteome</keyword>